<keyword evidence="1" id="KW-0880">Kelch repeat</keyword>
<dbReference type="SMART" id="SM00612">
    <property type="entry name" value="Kelch"/>
    <property type="match status" value="3"/>
</dbReference>
<dbReference type="GO" id="GO:0005634">
    <property type="term" value="C:nucleus"/>
    <property type="evidence" value="ECO:0007669"/>
    <property type="project" value="UniProtKB-ARBA"/>
</dbReference>
<dbReference type="AlphaFoldDB" id="A0AA88A3G8"/>
<evidence type="ECO:0000313" key="4">
    <source>
        <dbReference type="EMBL" id="GMN45662.1"/>
    </source>
</evidence>
<keyword evidence="5" id="KW-1185">Reference proteome</keyword>
<evidence type="ECO:0000313" key="5">
    <source>
        <dbReference type="Proteomes" id="UP001187192"/>
    </source>
</evidence>
<dbReference type="FunFam" id="2.120.10.80:FF:000007">
    <property type="entry name" value="F-box/kelch-repeat protein SKIP11"/>
    <property type="match status" value="1"/>
</dbReference>
<keyword evidence="2" id="KW-0677">Repeat</keyword>
<comment type="caution">
    <text evidence="4">The sequence shown here is derived from an EMBL/GenBank/DDBJ whole genome shotgun (WGS) entry which is preliminary data.</text>
</comment>
<feature type="compositionally biased region" description="Basic and acidic residues" evidence="3">
    <location>
        <begin position="132"/>
        <end position="179"/>
    </location>
</feature>
<dbReference type="InterPro" id="IPR006652">
    <property type="entry name" value="Kelch_1"/>
</dbReference>
<dbReference type="PANTHER" id="PTHR46122">
    <property type="entry name" value="GALACTOSE OXIDASE/KELCH REPEAT PROTEIN-RELATED"/>
    <property type="match status" value="1"/>
</dbReference>
<sequence length="567" mass="63418">MEIGFFEIDVLGKLHADLFLLVLYSGGELEFSFLDLIMGLKKYGAYVVGLNSNNMLEGPSYLVSRNLLSSCEQESKWIYNPFRLIELSKSKSNSNSNSNLKNKRRLEDEEEITLRKSSKISEDAVDGGEGQRVVHDVSHARADQSNDQRRAGDNSDRSKDIHQVEDQSDESDRSSNQHQEEEEADDSDQPNDEHWAMEDSDQSNDQQQAGDYSDYSSLIHQLGRDISINCLLRLPRSDYGSIGSLNRSFRSLIRGGELYRLRRQMGIVEHWVYFSCNLLEWEAYDPNHKRWMHLPRMTSNDCFMCSDKESLAVGTELLVFGKEITSQVIYRYSILTNTWSSDLKMNEPRCLFGSASLREVAILAGGCDLSGNILSSAELYNSETGTWMTLPTMNKARKMCSGVFMDGKFYVIGGIGTGNPKMLTCGEVYDLETGVWTEIPDMFPARNAGAAAAGAPTATEAPPLVAVVNNTLYAADYAEKEVRKYEKERNEWITIGRLPERAVSMNGWGLAFRACGDRLIVIGGPRALGGGMIELNSWVPSEGPPQWDVLARRPSGSFVYNCTVMGC</sequence>
<feature type="compositionally biased region" description="Low complexity" evidence="3">
    <location>
        <begin position="91"/>
        <end position="100"/>
    </location>
</feature>
<gene>
    <name evidence="4" type="ORF">TIFTF001_014848</name>
</gene>
<evidence type="ECO:0000256" key="3">
    <source>
        <dbReference type="SAM" id="MobiDB-lite"/>
    </source>
</evidence>
<dbReference type="Pfam" id="PF01344">
    <property type="entry name" value="Kelch_1"/>
    <property type="match status" value="2"/>
</dbReference>
<dbReference type="Gene3D" id="2.120.10.80">
    <property type="entry name" value="Kelch-type beta propeller"/>
    <property type="match status" value="1"/>
</dbReference>
<dbReference type="EMBL" id="BTGU01000021">
    <property type="protein sequence ID" value="GMN45662.1"/>
    <property type="molecule type" value="Genomic_DNA"/>
</dbReference>
<dbReference type="Proteomes" id="UP001187192">
    <property type="component" value="Unassembled WGS sequence"/>
</dbReference>
<evidence type="ECO:0000256" key="1">
    <source>
        <dbReference type="ARBA" id="ARBA00022441"/>
    </source>
</evidence>
<dbReference type="SUPFAM" id="SSF117281">
    <property type="entry name" value="Kelch motif"/>
    <property type="match status" value="1"/>
</dbReference>
<dbReference type="PANTHER" id="PTHR46122:SF9">
    <property type="entry name" value="F-BOX_KELCH-REPEAT PROTEIN"/>
    <property type="match status" value="1"/>
</dbReference>
<evidence type="ECO:0000256" key="2">
    <source>
        <dbReference type="ARBA" id="ARBA00022737"/>
    </source>
</evidence>
<organism evidence="4 5">
    <name type="scientific">Ficus carica</name>
    <name type="common">Common fig</name>
    <dbReference type="NCBI Taxonomy" id="3494"/>
    <lineage>
        <taxon>Eukaryota</taxon>
        <taxon>Viridiplantae</taxon>
        <taxon>Streptophyta</taxon>
        <taxon>Embryophyta</taxon>
        <taxon>Tracheophyta</taxon>
        <taxon>Spermatophyta</taxon>
        <taxon>Magnoliopsida</taxon>
        <taxon>eudicotyledons</taxon>
        <taxon>Gunneridae</taxon>
        <taxon>Pentapetalae</taxon>
        <taxon>rosids</taxon>
        <taxon>fabids</taxon>
        <taxon>Rosales</taxon>
        <taxon>Moraceae</taxon>
        <taxon>Ficeae</taxon>
        <taxon>Ficus</taxon>
    </lineage>
</organism>
<feature type="compositionally biased region" description="Acidic residues" evidence="3">
    <location>
        <begin position="180"/>
        <end position="190"/>
    </location>
</feature>
<protein>
    <submittedName>
        <fullName evidence="4">Uncharacterized protein</fullName>
    </submittedName>
</protein>
<dbReference type="InterPro" id="IPR052439">
    <property type="entry name" value="F-box/Kelch-repeat"/>
</dbReference>
<accession>A0AA88A3G8</accession>
<reference evidence="4" key="1">
    <citation type="submission" date="2023-07" db="EMBL/GenBank/DDBJ databases">
        <title>draft genome sequence of fig (Ficus carica).</title>
        <authorList>
            <person name="Takahashi T."/>
            <person name="Nishimura K."/>
        </authorList>
    </citation>
    <scope>NUCLEOTIDE SEQUENCE</scope>
</reference>
<dbReference type="Gramene" id="FCD_00018214-RA">
    <property type="protein sequence ID" value="FCD_00018214-RA:cds"/>
    <property type="gene ID" value="FCD_00018214"/>
</dbReference>
<proteinExistence type="predicted"/>
<name>A0AA88A3G8_FICCA</name>
<feature type="region of interest" description="Disordered" evidence="3">
    <location>
        <begin position="91"/>
        <end position="211"/>
    </location>
</feature>
<dbReference type="InterPro" id="IPR015915">
    <property type="entry name" value="Kelch-typ_b-propeller"/>
</dbReference>